<dbReference type="InterPro" id="IPR045886">
    <property type="entry name" value="ThiF/MoeB/HesA"/>
</dbReference>
<feature type="region of interest" description="Disordered" evidence="12">
    <location>
        <begin position="1507"/>
        <end position="1532"/>
    </location>
</feature>
<dbReference type="SUPFAM" id="SSF69572">
    <property type="entry name" value="Activating enzymes of the ubiquitin-like proteins"/>
    <property type="match status" value="2"/>
</dbReference>
<dbReference type="Proteomes" id="UP000095280">
    <property type="component" value="Unplaced"/>
</dbReference>
<comment type="catalytic activity">
    <reaction evidence="1">
        <text>ATP + ubiquitin + [E1 ubiquitin-activating enzyme]-L-cysteine = AMP + diphosphate + S-ubiquitinyl-[E1 ubiquitin-activating enzyme]-L-cysteine.</text>
        <dbReference type="EC" id="6.2.1.45"/>
    </reaction>
</comment>
<dbReference type="FunFam" id="1.10.10.2660:FF:000001">
    <property type="entry name" value="Ubiquitin-activating enzyme E1 1"/>
    <property type="match status" value="1"/>
</dbReference>
<comment type="pathway">
    <text evidence="2">Protein modification; protein ubiquitination.</text>
</comment>
<dbReference type="InterPro" id="IPR000594">
    <property type="entry name" value="ThiF_NAD_FAD-bd"/>
</dbReference>
<evidence type="ECO:0000256" key="7">
    <source>
        <dbReference type="ARBA" id="ARBA00022786"/>
    </source>
</evidence>
<dbReference type="GO" id="GO:0031510">
    <property type="term" value="C:SUMO activating enzyme complex"/>
    <property type="evidence" value="ECO:0007669"/>
    <property type="project" value="TreeGrafter"/>
</dbReference>
<dbReference type="SMART" id="SM00985">
    <property type="entry name" value="UBA_e1_C"/>
    <property type="match status" value="1"/>
</dbReference>
<dbReference type="Pfam" id="PF00899">
    <property type="entry name" value="ThiF"/>
    <property type="match status" value="1"/>
</dbReference>
<dbReference type="InterPro" id="IPR018075">
    <property type="entry name" value="UBQ-activ_enz_E1"/>
</dbReference>
<dbReference type="Pfam" id="PF16191">
    <property type="entry name" value="E1_4HB"/>
    <property type="match status" value="1"/>
</dbReference>
<dbReference type="FunFam" id="3.10.290.60:FF:000002">
    <property type="entry name" value="Ubiquitin-like modifier-activating enzyme 1"/>
    <property type="match status" value="1"/>
</dbReference>
<dbReference type="GO" id="GO:0004839">
    <property type="term" value="F:ubiquitin activating enzyme activity"/>
    <property type="evidence" value="ECO:0007669"/>
    <property type="project" value="UniProtKB-EC"/>
</dbReference>
<feature type="active site" description="Glycyl thioester intermediate" evidence="10">
    <location>
        <position position="745"/>
    </location>
</feature>
<feature type="compositionally biased region" description="Polar residues" evidence="12">
    <location>
        <begin position="1316"/>
        <end position="1338"/>
    </location>
</feature>
<dbReference type="Gene3D" id="3.40.50.720">
    <property type="entry name" value="NAD(P)-binding Rossmann-like Domain"/>
    <property type="match status" value="1"/>
</dbReference>
<dbReference type="PRINTS" id="PR01849">
    <property type="entry name" value="UBIQUITINACT"/>
</dbReference>
<dbReference type="Gene3D" id="3.50.50.80">
    <property type="entry name" value="Ubiquitin-activating enzyme E1, inactive adenylation domain, subdomain 1"/>
    <property type="match status" value="1"/>
</dbReference>
<dbReference type="InterPro" id="IPR032420">
    <property type="entry name" value="E1_4HB"/>
</dbReference>
<dbReference type="GO" id="GO:0005737">
    <property type="term" value="C:cytoplasm"/>
    <property type="evidence" value="ECO:0007669"/>
    <property type="project" value="TreeGrafter"/>
</dbReference>
<dbReference type="Pfam" id="PF10585">
    <property type="entry name" value="UBA_E1_SCCH"/>
    <property type="match status" value="1"/>
</dbReference>
<dbReference type="InterPro" id="IPR032418">
    <property type="entry name" value="E1_FCCH"/>
</dbReference>
<dbReference type="PANTHER" id="PTHR10953:SF4">
    <property type="entry name" value="UBIQUITIN-ACTIVATING ENZYME E1 C-TERMINAL DOMAIN-CONTAINING PROTEIN"/>
    <property type="match status" value="1"/>
</dbReference>
<evidence type="ECO:0000259" key="13">
    <source>
        <dbReference type="SMART" id="SM00985"/>
    </source>
</evidence>
<evidence type="ECO:0000256" key="9">
    <source>
        <dbReference type="ARBA" id="ARBA00030371"/>
    </source>
</evidence>
<dbReference type="GO" id="GO:0005524">
    <property type="term" value="F:ATP binding"/>
    <property type="evidence" value="ECO:0007669"/>
    <property type="project" value="UniProtKB-KW"/>
</dbReference>
<accession>A0A1I8ICF6</accession>
<dbReference type="FunFam" id="3.50.50.80:FF:000001">
    <property type="entry name" value="ubiquitin-like modifier-activating enzyme 1"/>
    <property type="match status" value="1"/>
</dbReference>
<dbReference type="UniPathway" id="UPA00143"/>
<dbReference type="InterPro" id="IPR038252">
    <property type="entry name" value="UBA_E1_C_sf"/>
</dbReference>
<dbReference type="InterPro" id="IPR019572">
    <property type="entry name" value="UBA_E1_SCCH"/>
</dbReference>
<dbReference type="PROSITE" id="PS00865">
    <property type="entry name" value="UBIQUITIN_ACTIVAT_2"/>
    <property type="match status" value="1"/>
</dbReference>
<evidence type="ECO:0000256" key="1">
    <source>
        <dbReference type="ARBA" id="ARBA00000488"/>
    </source>
</evidence>
<evidence type="ECO:0000313" key="14">
    <source>
        <dbReference type="Proteomes" id="UP000095280"/>
    </source>
</evidence>
<dbReference type="Gene3D" id="2.40.30.180">
    <property type="entry name" value="Ubiquitin-activating enzyme E1, FCCH domain"/>
    <property type="match status" value="1"/>
</dbReference>
<dbReference type="Gene3D" id="3.10.290.60">
    <property type="entry name" value="Ubiquitin-activating enzyme E1, UFD domain"/>
    <property type="match status" value="1"/>
</dbReference>
<dbReference type="GO" id="GO:0016925">
    <property type="term" value="P:protein sumoylation"/>
    <property type="evidence" value="ECO:0007669"/>
    <property type="project" value="TreeGrafter"/>
</dbReference>
<dbReference type="Gene3D" id="3.40.50.12550">
    <property type="entry name" value="Ubiquitin-activating enzyme E1, inactive adenylation domain, subdomain 2"/>
    <property type="match status" value="1"/>
</dbReference>
<protein>
    <recommendedName>
        <fullName evidence="4">E1 ubiquitin-activating enzyme</fullName>
        <ecNumber evidence="4">6.2.1.45</ecNumber>
    </recommendedName>
    <alternativeName>
        <fullName evidence="9">Ubiquitin-activating enzyme E1</fullName>
    </alternativeName>
</protein>
<feature type="region of interest" description="Disordered" evidence="12">
    <location>
        <begin position="1384"/>
        <end position="1462"/>
    </location>
</feature>
<evidence type="ECO:0000256" key="5">
    <source>
        <dbReference type="ARBA" id="ARBA00022598"/>
    </source>
</evidence>
<dbReference type="CDD" id="cd01491">
    <property type="entry name" value="Ube1_repeat1"/>
    <property type="match status" value="1"/>
</dbReference>
<evidence type="ECO:0000256" key="11">
    <source>
        <dbReference type="RuleBase" id="RU000519"/>
    </source>
</evidence>
<dbReference type="Gene3D" id="1.10.10.2660">
    <property type="entry name" value="Ubiquitin-activating enzyme E1, SCCH domain"/>
    <property type="match status" value="1"/>
</dbReference>
<evidence type="ECO:0000256" key="10">
    <source>
        <dbReference type="PROSITE-ProRule" id="PRU10132"/>
    </source>
</evidence>
<dbReference type="InterPro" id="IPR042063">
    <property type="entry name" value="Ubi_acti_E1_SCCH"/>
</dbReference>
<sequence>PASATASRLASLLARTAHFRLALGWRRTRGLVVGEALAARLPQLPVGGGGFGRGDARRLRLVGTDVERLLSEPGRALSLLRSMGRWPRLFPRRRAARRALKKKKSDLTSGAGPHSKAPGPAWSLRQPGAATAARSGLWRQGLPMRDGLSRGCLQQLQRLRTPSQGALEMWNRQLYVLGHEAMRSMATSNVLICGLRGLGIEIAKNVILGGVKSVSLIDNSPPDWSDLTSQFYIEESDIGGSKSRAQICLPKLAELNNYVRVSALEGELTEDAIKQFRVVVLTDWPMAEQLRINQVCRKHGARFITASAAGLFGGIFCDFGDAFSVTDKNGEPCKNFIVDWIEQSADGTVTCAQDSRHDLEDGDYVTFTGVQGMTPLNGCAPRKVQVVNPSRFKIGDTSGFPPYEKGGYCKEVKMPEQISFKSLQDALASPEFVITDFAKFDRPAQIHALFQALSEFESRHSGRRPEPGNAAEAAELARIAEEIAKRQGLEPAPDPKLAATFAQVSSGQLAPVHAVIGGTASQEVMKACSGRFNPIRQFLYFDALECLPEGAAPSVAPADGKRYTGQTAVFGDEFQSRLGSARVFLVGAGALGCELLKNFALMGIGTGSRGGQVIVTDMDRIEKSNLNRQFLFRPWDIGRAKSTTAAKAAIRMNPNFKVESQENRVGPETEAIYTDDFFENLTVVVNALDNVEARTYVDRRCVYYRKPLMESGTTGTKANTQVVLPFLTESYSSSQDPPEKTTPICTLKNFPYQIEHTIQWARDYLEGVFCQQSQTLHQFLHDPTFMERTLALPGNQGIETLEAIKTNLLDKRPKDFADCITWARMQFEEIFNNQIRQLLFNFPPNQVTSSGAPFWSGVKKCPTPLSFDAADPTHCEFVTAAANLRAFVFGVPGAFGDRKAIGQLAGSIRVPEFVPRSGVRIATNDTELQSQLSVSSSTEPDALDNLAKDLLEAKSQFAASGLADSVRVVEFEKDDDSNYHMDFITACSNLRAANYDIEQADRHKTKLIAGRIVPAIATTTSVAVGLVCLELYKLLQGRQKLEDYKNGFLNLAHPFFAFSEPLPPAKHKYHDTEFTLWDRFEIDGDMTVQQLIDHFQEKHKLEVTMITQGISMLFSFFMPPAKKKARLGCEISKVVEEVTKKPIPAHVKSLVIELSCNDSEGEDVDVPYVKYNLPGNARTCGCRAEQSVPARRSPAYSGLDLSFLILRSMARQRRKPRLPTPSVGQFVGNVAADVGTVARRRCPRRSRSRCCRPRSCCRIDDAVSTPAGPAVRSRKAMTALSRGSPTRGSHRAATNARTVSGPPTERRQISEAGCGTHSTSRNSDSATPVKPWNTNLPQLNDVINPPKNDVINPPENDVLNQSENDVINQPENDVINQSENDVINQPENDVINPPENDVINQPDNDVIKKSENDVINTPEGSDRSRGARRLSPTRLKATHRAPSAARTEPHRPLPVEAPTKRCRHASSCGQAISRAPATQARTQAALLSVAASGSALPVLLPPRRPLVSGATDGKSPASSSAATGATAAETKATASPSCGRRWISRSRFSCLARRRHLSIGIELDILVIEIVLKIIVIQLVFVEFVQLVDSRESNATSSSGLRQRLRLRQQGGSFIGGSECSRGRWGRRSIFGVQTGVQLRLRAARVELDRHKMGVALREEKRPFQRLLQQLPDYHSRWRCRSGRRLEEYKNLRCCHQSGRKEKPINCSDIRQADVYTTRNGRSELARVLGSGPSVDIVKFDNTADKSDEPTQLNSRSPTVCWRADGEITSYDGDGESDGAGSSRLMASVARPPSDWATPNPYIELSKVGVFHALLQIGGVQLLPLGFHKAGHVIADLAEAAPLSPGEPLGGAAAQAGEDKAEQGNSGHPAEQVRTVLGREASIERHEKVVQRSRIA</sequence>
<keyword evidence="6 11" id="KW-0547">Nucleotide-binding</keyword>
<feature type="domain" description="Ubiquitin-activating enzyme E1 C-terminal" evidence="13">
    <location>
        <begin position="1044"/>
        <end position="1169"/>
    </location>
</feature>
<proteinExistence type="inferred from homology"/>
<dbReference type="InterPro" id="IPR035985">
    <property type="entry name" value="Ubiquitin-activating_enz"/>
</dbReference>
<feature type="region of interest" description="Disordered" evidence="12">
    <location>
        <begin position="1846"/>
        <end position="1882"/>
    </location>
</feature>
<comment type="similarity">
    <text evidence="3 11">Belongs to the ubiquitin-activating E1 family.</text>
</comment>
<feature type="region of interest" description="Disordered" evidence="12">
    <location>
        <begin position="1262"/>
        <end position="1361"/>
    </location>
</feature>
<dbReference type="InterPro" id="IPR018965">
    <property type="entry name" value="Ub-activating_enz_E1_C"/>
</dbReference>
<feature type="region of interest" description="Disordered" evidence="12">
    <location>
        <begin position="1767"/>
        <end position="1786"/>
    </location>
</feature>
<evidence type="ECO:0000256" key="6">
    <source>
        <dbReference type="ARBA" id="ARBA00022741"/>
    </source>
</evidence>
<dbReference type="InterPro" id="IPR042302">
    <property type="entry name" value="E1_FCCH_sf"/>
</dbReference>
<keyword evidence="5 11" id="KW-0436">Ligase</keyword>
<dbReference type="InterPro" id="IPR042449">
    <property type="entry name" value="Ub-E1_IAD_1"/>
</dbReference>
<keyword evidence="8 11" id="KW-0067">ATP-binding</keyword>
<keyword evidence="14" id="KW-1185">Reference proteome</keyword>
<keyword evidence="7 11" id="KW-0833">Ubl conjugation pathway</keyword>
<dbReference type="PANTHER" id="PTHR10953">
    <property type="entry name" value="UBIQUITIN-ACTIVATING ENZYME E1"/>
    <property type="match status" value="1"/>
</dbReference>
<evidence type="ECO:0000256" key="2">
    <source>
        <dbReference type="ARBA" id="ARBA00004906"/>
    </source>
</evidence>
<dbReference type="NCBIfam" id="TIGR01408">
    <property type="entry name" value="Ube1"/>
    <property type="match status" value="1"/>
</dbReference>
<reference evidence="15" key="1">
    <citation type="submission" date="2016-11" db="UniProtKB">
        <authorList>
            <consortium name="WormBaseParasite"/>
        </authorList>
    </citation>
    <scope>IDENTIFICATION</scope>
</reference>
<evidence type="ECO:0000256" key="4">
    <source>
        <dbReference type="ARBA" id="ARBA00012990"/>
    </source>
</evidence>
<dbReference type="Pfam" id="PF16190">
    <property type="entry name" value="E1_FCCH"/>
    <property type="match status" value="1"/>
</dbReference>
<dbReference type="GO" id="GO:0019948">
    <property type="term" value="F:SUMO activating enzyme activity"/>
    <property type="evidence" value="ECO:0007669"/>
    <property type="project" value="TreeGrafter"/>
</dbReference>
<evidence type="ECO:0000256" key="12">
    <source>
        <dbReference type="SAM" id="MobiDB-lite"/>
    </source>
</evidence>
<dbReference type="FunFam" id="3.40.50.720:FF:000015">
    <property type="entry name" value="Ubiquitin-activating enzyme E1 1"/>
    <property type="match status" value="1"/>
</dbReference>
<feature type="compositionally biased region" description="Low complexity" evidence="12">
    <location>
        <begin position="1513"/>
        <end position="1532"/>
    </location>
</feature>
<dbReference type="CDD" id="cd01490">
    <property type="entry name" value="Ube1_repeat2"/>
    <property type="match status" value="1"/>
</dbReference>
<dbReference type="InterPro" id="IPR000011">
    <property type="entry name" value="UBQ/SUMO-activ_enz_E1-like"/>
</dbReference>
<dbReference type="EC" id="6.2.1.45" evidence="4"/>
<evidence type="ECO:0000256" key="3">
    <source>
        <dbReference type="ARBA" id="ARBA00005673"/>
    </source>
</evidence>
<evidence type="ECO:0000256" key="8">
    <source>
        <dbReference type="ARBA" id="ARBA00022840"/>
    </source>
</evidence>
<evidence type="ECO:0000313" key="15">
    <source>
        <dbReference type="WBParaSite" id="maker-uti_cns_0011308-snap-gene-0.2-mRNA-1"/>
    </source>
</evidence>
<name>A0A1I8ICF6_9PLAT</name>
<organism evidence="14 15">
    <name type="scientific">Macrostomum lignano</name>
    <dbReference type="NCBI Taxonomy" id="282301"/>
    <lineage>
        <taxon>Eukaryota</taxon>
        <taxon>Metazoa</taxon>
        <taxon>Spiralia</taxon>
        <taxon>Lophotrochozoa</taxon>
        <taxon>Platyhelminthes</taxon>
        <taxon>Rhabditophora</taxon>
        <taxon>Macrostomorpha</taxon>
        <taxon>Macrostomida</taxon>
        <taxon>Macrostomidae</taxon>
        <taxon>Macrostomum</taxon>
    </lineage>
</organism>
<dbReference type="WBParaSite" id="maker-uti_cns_0011308-snap-gene-0.2-mRNA-1">
    <property type="protein sequence ID" value="maker-uti_cns_0011308-snap-gene-0.2-mRNA-1"/>
    <property type="gene ID" value="maker-uti_cns_0011308-snap-gene-0.2"/>
</dbReference>
<dbReference type="InterPro" id="IPR033127">
    <property type="entry name" value="UBQ-activ_enz_E1_Cys_AS"/>
</dbReference>
<dbReference type="FunFam" id="2.40.30.180:FF:000001">
    <property type="entry name" value="ubiquitin-like modifier-activating enzyme 1"/>
    <property type="match status" value="1"/>
</dbReference>
<dbReference type="Pfam" id="PF09358">
    <property type="entry name" value="E1_UFD"/>
    <property type="match status" value="1"/>
</dbReference>
<feature type="region of interest" description="Disordered" evidence="12">
    <location>
        <begin position="100"/>
        <end position="125"/>
    </location>
</feature>